<keyword evidence="1" id="KW-0238">DNA-binding</keyword>
<name>A0A679JDM2_9HYPH</name>
<dbReference type="InterPro" id="IPR010982">
    <property type="entry name" value="Lambda_DNA-bd_dom_sf"/>
</dbReference>
<keyword evidence="3" id="KW-0614">Plasmid</keyword>
<dbReference type="InterPro" id="IPR011051">
    <property type="entry name" value="RmlC_Cupin_sf"/>
</dbReference>
<dbReference type="SMART" id="SM00530">
    <property type="entry name" value="HTH_XRE"/>
    <property type="match status" value="1"/>
</dbReference>
<dbReference type="GO" id="GO:0005829">
    <property type="term" value="C:cytosol"/>
    <property type="evidence" value="ECO:0007669"/>
    <property type="project" value="TreeGrafter"/>
</dbReference>
<evidence type="ECO:0000256" key="1">
    <source>
        <dbReference type="ARBA" id="ARBA00023125"/>
    </source>
</evidence>
<dbReference type="Gene3D" id="2.60.120.10">
    <property type="entry name" value="Jelly Rolls"/>
    <property type="match status" value="1"/>
</dbReference>
<organism evidence="3">
    <name type="scientific">Methylobacterium bullatum</name>
    <dbReference type="NCBI Taxonomy" id="570505"/>
    <lineage>
        <taxon>Bacteria</taxon>
        <taxon>Pseudomonadati</taxon>
        <taxon>Pseudomonadota</taxon>
        <taxon>Alphaproteobacteria</taxon>
        <taxon>Hyphomicrobiales</taxon>
        <taxon>Methylobacteriaceae</taxon>
        <taxon>Methylobacterium</taxon>
    </lineage>
</organism>
<dbReference type="CDD" id="cd00093">
    <property type="entry name" value="HTH_XRE"/>
    <property type="match status" value="1"/>
</dbReference>
<dbReference type="PROSITE" id="PS50943">
    <property type="entry name" value="HTH_CROC1"/>
    <property type="match status" value="1"/>
</dbReference>
<feature type="domain" description="HTH cro/C1-type" evidence="2">
    <location>
        <begin position="21"/>
        <end position="75"/>
    </location>
</feature>
<sequence>MLDHLPEKFEPAGLQLLAREIRAARLQLGWTLDELSIAAGLNKGYLSKVERGLKAPSLGTVLNLARVLKVPVGRLFGEAVDDTAIQVSRADRRQIRDADPDGGYRLEALTAGGGGIEGFIMIPRLDFTSDFRTEHDGEEILYVLNGTVEVRFVDRIVTLNQADAIRFPGRLQHQVRRTSQSASVLIAVSRS</sequence>
<proteinExistence type="predicted"/>
<dbReference type="Gene3D" id="1.10.260.40">
    <property type="entry name" value="lambda repressor-like DNA-binding domains"/>
    <property type="match status" value="1"/>
</dbReference>
<evidence type="ECO:0000313" key="3">
    <source>
        <dbReference type="EMBL" id="CAA2137775.1"/>
    </source>
</evidence>
<dbReference type="Pfam" id="PF01381">
    <property type="entry name" value="HTH_3"/>
    <property type="match status" value="1"/>
</dbReference>
<dbReference type="InterPro" id="IPR001387">
    <property type="entry name" value="Cro/C1-type_HTH"/>
</dbReference>
<dbReference type="EMBL" id="LR743510">
    <property type="protein sequence ID" value="CAA2137775.1"/>
    <property type="molecule type" value="Genomic_DNA"/>
</dbReference>
<protein>
    <recommendedName>
        <fullName evidence="2">HTH cro/C1-type domain-containing protein</fullName>
    </recommendedName>
</protein>
<dbReference type="RefSeq" id="WP_339159452.1">
    <property type="nucleotide sequence ID" value="NZ_LR743510.1"/>
</dbReference>
<dbReference type="PANTHER" id="PTHR46797:SF1">
    <property type="entry name" value="METHYLPHOSPHONATE SYNTHASE"/>
    <property type="match status" value="1"/>
</dbReference>
<dbReference type="SUPFAM" id="SSF51182">
    <property type="entry name" value="RmlC-like cupins"/>
    <property type="match status" value="1"/>
</dbReference>
<gene>
    <name evidence="3" type="ORF">MBLL_00821</name>
</gene>
<dbReference type="InterPro" id="IPR050807">
    <property type="entry name" value="TransReg_Diox_bact_type"/>
</dbReference>
<dbReference type="InterPro" id="IPR014710">
    <property type="entry name" value="RmlC-like_jellyroll"/>
</dbReference>
<dbReference type="AlphaFoldDB" id="A0A679JDM2"/>
<dbReference type="CDD" id="cd02209">
    <property type="entry name" value="cupin_XRE_C"/>
    <property type="match status" value="1"/>
</dbReference>
<evidence type="ECO:0000259" key="2">
    <source>
        <dbReference type="PROSITE" id="PS50943"/>
    </source>
</evidence>
<dbReference type="PANTHER" id="PTHR46797">
    <property type="entry name" value="HTH-TYPE TRANSCRIPTIONAL REGULATOR"/>
    <property type="match status" value="1"/>
</dbReference>
<geneLocation type="plasmid" evidence="3">
    <name>1</name>
</geneLocation>
<accession>A0A679JDM2</accession>
<dbReference type="InterPro" id="IPR013096">
    <property type="entry name" value="Cupin_2"/>
</dbReference>
<dbReference type="SUPFAM" id="SSF47413">
    <property type="entry name" value="lambda repressor-like DNA-binding domains"/>
    <property type="match status" value="1"/>
</dbReference>
<reference evidence="3" key="1">
    <citation type="submission" date="2019-12" db="EMBL/GenBank/DDBJ databases">
        <authorList>
            <person name="Cremers G."/>
        </authorList>
    </citation>
    <scope>NUCLEOTIDE SEQUENCE</scope>
    <source>
        <strain evidence="3">Mbul2</strain>
        <plasmid evidence="3">1</plasmid>
    </source>
</reference>
<dbReference type="GO" id="GO:0003677">
    <property type="term" value="F:DNA binding"/>
    <property type="evidence" value="ECO:0007669"/>
    <property type="project" value="UniProtKB-KW"/>
</dbReference>
<dbReference type="GO" id="GO:0003700">
    <property type="term" value="F:DNA-binding transcription factor activity"/>
    <property type="evidence" value="ECO:0007669"/>
    <property type="project" value="TreeGrafter"/>
</dbReference>
<dbReference type="Pfam" id="PF07883">
    <property type="entry name" value="Cupin_2"/>
    <property type="match status" value="1"/>
</dbReference>